<dbReference type="Proteomes" id="UP001152300">
    <property type="component" value="Unassembled WGS sequence"/>
</dbReference>
<sequence>MLQPKISSSFHKRLAALSIHYLCPKLPQRWFSNEHTRARNTECHAKLYPNIVFKFGDMFMMITLDNEMNASRKHSYKEQKITIPGSDVMPIHPNTGWLQ</sequence>
<keyword evidence="2" id="KW-1185">Reference proteome</keyword>
<comment type="caution">
    <text evidence="1">The sequence shown here is derived from an EMBL/GenBank/DDBJ whole genome shotgun (WGS) entry which is preliminary data.</text>
</comment>
<name>A0A9X0APX9_9HELO</name>
<proteinExistence type="predicted"/>
<gene>
    <name evidence="1" type="ORF">OCU04_005451</name>
</gene>
<dbReference type="AlphaFoldDB" id="A0A9X0APX9"/>
<evidence type="ECO:0000313" key="2">
    <source>
        <dbReference type="Proteomes" id="UP001152300"/>
    </source>
</evidence>
<evidence type="ECO:0000313" key="1">
    <source>
        <dbReference type="EMBL" id="KAJ8066384.1"/>
    </source>
</evidence>
<accession>A0A9X0APX9</accession>
<organism evidence="1 2">
    <name type="scientific">Sclerotinia nivalis</name>
    <dbReference type="NCBI Taxonomy" id="352851"/>
    <lineage>
        <taxon>Eukaryota</taxon>
        <taxon>Fungi</taxon>
        <taxon>Dikarya</taxon>
        <taxon>Ascomycota</taxon>
        <taxon>Pezizomycotina</taxon>
        <taxon>Leotiomycetes</taxon>
        <taxon>Helotiales</taxon>
        <taxon>Sclerotiniaceae</taxon>
        <taxon>Sclerotinia</taxon>
    </lineage>
</organism>
<dbReference type="EMBL" id="JAPEIS010000005">
    <property type="protein sequence ID" value="KAJ8066384.1"/>
    <property type="molecule type" value="Genomic_DNA"/>
</dbReference>
<protein>
    <submittedName>
        <fullName evidence="1">Uncharacterized protein</fullName>
    </submittedName>
</protein>
<reference evidence="1" key="1">
    <citation type="submission" date="2022-11" db="EMBL/GenBank/DDBJ databases">
        <title>Genome Resource of Sclerotinia nivalis Strain SnTB1, a Plant Pathogen Isolated from American Ginseng.</title>
        <authorList>
            <person name="Fan S."/>
        </authorList>
    </citation>
    <scope>NUCLEOTIDE SEQUENCE</scope>
    <source>
        <strain evidence="1">SnTB1</strain>
    </source>
</reference>